<feature type="domain" description="HD-GYP" evidence="3">
    <location>
        <begin position="145"/>
        <end position="343"/>
    </location>
</feature>
<accession>A0ABW3W8V5</accession>
<keyword evidence="1" id="KW-0597">Phosphoprotein</keyword>
<dbReference type="InterPro" id="IPR003607">
    <property type="entry name" value="HD/PDEase_dom"/>
</dbReference>
<evidence type="ECO:0000259" key="3">
    <source>
        <dbReference type="PROSITE" id="PS51832"/>
    </source>
</evidence>
<dbReference type="InterPro" id="IPR011006">
    <property type="entry name" value="CheY-like_superfamily"/>
</dbReference>
<dbReference type="InterPro" id="IPR001789">
    <property type="entry name" value="Sig_transdc_resp-reg_receiver"/>
</dbReference>
<dbReference type="SUPFAM" id="SSF109604">
    <property type="entry name" value="HD-domain/PDEase-like"/>
    <property type="match status" value="1"/>
</dbReference>
<dbReference type="Pfam" id="PF13487">
    <property type="entry name" value="HD_5"/>
    <property type="match status" value="1"/>
</dbReference>
<dbReference type="PANTHER" id="PTHR45228">
    <property type="entry name" value="CYCLIC DI-GMP PHOSPHODIESTERASE TM_0186-RELATED"/>
    <property type="match status" value="1"/>
</dbReference>
<sequence>MPEQAIKPLLLIVDDVPTNIEVLRGVLRPHYRLKIATCGERALQIAAQEPMPDLVLLDVMMPDMDGYAVCKRLKADPRTHAIPVIFVSACDDEDDHEHGFDAGAVDYITKPVRPRIVLSRVAAHLAANRHTLQLEAQVRERTRQLNHASIKIIRNLCNAAEFKDDETGKHVVRMSHYARSLARALQQDAAWSELLFNAAPMHDIGKIGIPDHILGKPGKLTAEEWEVMKTHAAIGAHIIGDPEGSELLALATTVAVSHHEKWDGSGYPRGLAGEAIPLAGRIVAVADVFDALTSVRPYKKAWSVDDALAHIQAQAGQHFDPVLAASFVSLRAEIEDIRARYAD</sequence>
<evidence type="ECO:0000256" key="1">
    <source>
        <dbReference type="PROSITE-ProRule" id="PRU00169"/>
    </source>
</evidence>
<dbReference type="CDD" id="cd19920">
    <property type="entry name" value="REC_PA4781-like"/>
    <property type="match status" value="1"/>
</dbReference>
<reference evidence="5" key="1">
    <citation type="journal article" date="2019" name="Int. J. Syst. Evol. Microbiol.">
        <title>The Global Catalogue of Microorganisms (GCM) 10K type strain sequencing project: providing services to taxonomists for standard genome sequencing and annotation.</title>
        <authorList>
            <consortium name="The Broad Institute Genomics Platform"/>
            <consortium name="The Broad Institute Genome Sequencing Center for Infectious Disease"/>
            <person name="Wu L."/>
            <person name="Ma J."/>
        </authorList>
    </citation>
    <scope>NUCLEOTIDE SEQUENCE [LARGE SCALE GENOMIC DNA]</scope>
    <source>
        <strain evidence="5">CCUG 48884</strain>
    </source>
</reference>
<dbReference type="Gene3D" id="3.40.50.2300">
    <property type="match status" value="1"/>
</dbReference>
<evidence type="ECO:0000313" key="4">
    <source>
        <dbReference type="EMBL" id="MFD1262032.1"/>
    </source>
</evidence>
<dbReference type="InterPro" id="IPR052020">
    <property type="entry name" value="Cyclic_di-GMP/3'3'-cGAMP_PDE"/>
</dbReference>
<dbReference type="PROSITE" id="PS51832">
    <property type="entry name" value="HD_GYP"/>
    <property type="match status" value="1"/>
</dbReference>
<dbReference type="InterPro" id="IPR037522">
    <property type="entry name" value="HD_GYP_dom"/>
</dbReference>
<gene>
    <name evidence="4" type="ORF">ACFQ4M_00460</name>
</gene>
<dbReference type="Pfam" id="PF00072">
    <property type="entry name" value="Response_reg"/>
    <property type="match status" value="1"/>
</dbReference>
<dbReference type="CDD" id="cd00077">
    <property type="entry name" value="HDc"/>
    <property type="match status" value="1"/>
</dbReference>
<proteinExistence type="predicted"/>
<evidence type="ECO:0000259" key="2">
    <source>
        <dbReference type="PROSITE" id="PS50110"/>
    </source>
</evidence>
<keyword evidence="5" id="KW-1185">Reference proteome</keyword>
<dbReference type="Proteomes" id="UP001597158">
    <property type="component" value="Unassembled WGS sequence"/>
</dbReference>
<comment type="caution">
    <text evidence="4">The sequence shown here is derived from an EMBL/GenBank/DDBJ whole genome shotgun (WGS) entry which is preliminary data.</text>
</comment>
<dbReference type="Gene3D" id="1.10.3210.10">
    <property type="entry name" value="Hypothetical protein af1432"/>
    <property type="match status" value="1"/>
</dbReference>
<dbReference type="EMBL" id="JBHTMC010000001">
    <property type="protein sequence ID" value="MFD1262032.1"/>
    <property type="molecule type" value="Genomic_DNA"/>
</dbReference>
<dbReference type="PANTHER" id="PTHR45228:SF5">
    <property type="entry name" value="CYCLIC DI-GMP PHOSPHODIESTERASE VC_1348-RELATED"/>
    <property type="match status" value="1"/>
</dbReference>
<dbReference type="SMART" id="SM00471">
    <property type="entry name" value="HDc"/>
    <property type="match status" value="1"/>
</dbReference>
<organism evidence="4 5">
    <name type="scientific">Thauera mechernichensis</name>
    <dbReference type="NCBI Taxonomy" id="82788"/>
    <lineage>
        <taxon>Bacteria</taxon>
        <taxon>Pseudomonadati</taxon>
        <taxon>Pseudomonadota</taxon>
        <taxon>Betaproteobacteria</taxon>
        <taxon>Rhodocyclales</taxon>
        <taxon>Zoogloeaceae</taxon>
        <taxon>Thauera</taxon>
    </lineage>
</organism>
<protein>
    <submittedName>
        <fullName evidence="4">HD domain-containing phosphohydrolase</fullName>
    </submittedName>
</protein>
<name>A0ABW3W8V5_9RHOO</name>
<dbReference type="SUPFAM" id="SSF52172">
    <property type="entry name" value="CheY-like"/>
    <property type="match status" value="1"/>
</dbReference>
<evidence type="ECO:0000313" key="5">
    <source>
        <dbReference type="Proteomes" id="UP001597158"/>
    </source>
</evidence>
<feature type="domain" description="Response regulatory" evidence="2">
    <location>
        <begin position="9"/>
        <end position="125"/>
    </location>
</feature>
<dbReference type="SMART" id="SM00448">
    <property type="entry name" value="REC"/>
    <property type="match status" value="1"/>
</dbReference>
<dbReference type="PROSITE" id="PS50110">
    <property type="entry name" value="RESPONSE_REGULATORY"/>
    <property type="match status" value="1"/>
</dbReference>
<feature type="modified residue" description="4-aspartylphosphate" evidence="1">
    <location>
        <position position="58"/>
    </location>
</feature>